<keyword evidence="1" id="KW-0472">Membrane</keyword>
<feature type="transmembrane region" description="Helical" evidence="1">
    <location>
        <begin position="58"/>
        <end position="76"/>
    </location>
</feature>
<name>A0A1Y3U5M3_9ACTN</name>
<evidence type="ECO:0000313" key="2">
    <source>
        <dbReference type="EMBL" id="OUN44082.1"/>
    </source>
</evidence>
<gene>
    <name evidence="2" type="ORF">B5G21_02060</name>
</gene>
<keyword evidence="1" id="KW-1133">Transmembrane helix</keyword>
<protein>
    <submittedName>
        <fullName evidence="2">Uncharacterized protein</fullName>
    </submittedName>
</protein>
<keyword evidence="1" id="KW-0812">Transmembrane</keyword>
<evidence type="ECO:0000256" key="1">
    <source>
        <dbReference type="SAM" id="Phobius"/>
    </source>
</evidence>
<dbReference type="RefSeq" id="WP_087185837.1">
    <property type="nucleotide sequence ID" value="NZ_DBFBJE010000027.1"/>
</dbReference>
<accession>A0A1Y3U5M3</accession>
<evidence type="ECO:0000313" key="3">
    <source>
        <dbReference type="Proteomes" id="UP000196560"/>
    </source>
</evidence>
<sequence>MLVGQHVSPRQFDPRRINLKPSAMKANPPKMRMVSALTVRHALAKAPQAIAPMPATPAMVPDILICLFMFMLLYLASVHDVVDFGGEDFELANDCHVILKR</sequence>
<reference evidence="3" key="1">
    <citation type="submission" date="2017-04" db="EMBL/GenBank/DDBJ databases">
        <title>Function of individual gut microbiota members based on whole genome sequencing of pure cultures obtained from chicken caecum.</title>
        <authorList>
            <person name="Medvecky M."/>
            <person name="Cejkova D."/>
            <person name="Polansky O."/>
            <person name="Karasova D."/>
            <person name="Kubasova T."/>
            <person name="Cizek A."/>
            <person name="Rychlik I."/>
        </authorList>
    </citation>
    <scope>NUCLEOTIDE SEQUENCE [LARGE SCALE GENOMIC DNA]</scope>
    <source>
        <strain evidence="3">An70</strain>
    </source>
</reference>
<keyword evidence="3" id="KW-1185">Reference proteome</keyword>
<dbReference type="AlphaFoldDB" id="A0A1Y3U5M3"/>
<proteinExistence type="predicted"/>
<dbReference type="Proteomes" id="UP000196560">
    <property type="component" value="Unassembled WGS sequence"/>
</dbReference>
<dbReference type="EMBL" id="NFHO01000002">
    <property type="protein sequence ID" value="OUN44082.1"/>
    <property type="molecule type" value="Genomic_DNA"/>
</dbReference>
<comment type="caution">
    <text evidence="2">The sequence shown here is derived from an EMBL/GenBank/DDBJ whole genome shotgun (WGS) entry which is preliminary data.</text>
</comment>
<organism evidence="2 3">
    <name type="scientific">Enorma massiliensis</name>
    <dbReference type="NCBI Taxonomy" id="1472761"/>
    <lineage>
        <taxon>Bacteria</taxon>
        <taxon>Bacillati</taxon>
        <taxon>Actinomycetota</taxon>
        <taxon>Coriobacteriia</taxon>
        <taxon>Coriobacteriales</taxon>
        <taxon>Coriobacteriaceae</taxon>
        <taxon>Enorma</taxon>
    </lineage>
</organism>